<evidence type="ECO:0000313" key="1">
    <source>
        <dbReference type="EMBL" id="KUL41222.1"/>
    </source>
</evidence>
<accession>A0A0X3VAD4</accession>
<dbReference type="RefSeq" id="WP_067685475.1">
    <property type="nucleotide sequence ID" value="NZ_LLZH01000016.1"/>
</dbReference>
<dbReference type="AlphaFoldDB" id="A0A0X3VAD4"/>
<evidence type="ECO:0000313" key="2">
    <source>
        <dbReference type="Proteomes" id="UP000053244"/>
    </source>
</evidence>
<gene>
    <name evidence="1" type="ORF">ADL15_05330</name>
</gene>
<sequence>MLEVELSDQDYLRQIGLLARDVVDAAQDEGSLLHGSDPDDATTLQRAVNQLARHLRREHFAGDGCVEDDRPLQHLGGAAVISPSDHPAAQASYLAGCSRLGVEARVEGWALWYTWDDKARAHTMVTTALDTTHGLLKSWSLGHDLQPAQPLRAQIAAVVRGWPGPVILSPSHATTIGLTGR</sequence>
<organism evidence="1 2">
    <name type="scientific">Actinoplanes awajinensis subsp. mycoplanecinus</name>
    <dbReference type="NCBI Taxonomy" id="135947"/>
    <lineage>
        <taxon>Bacteria</taxon>
        <taxon>Bacillati</taxon>
        <taxon>Actinomycetota</taxon>
        <taxon>Actinomycetes</taxon>
        <taxon>Micromonosporales</taxon>
        <taxon>Micromonosporaceae</taxon>
        <taxon>Actinoplanes</taxon>
    </lineage>
</organism>
<keyword evidence="2" id="KW-1185">Reference proteome</keyword>
<dbReference type="EMBL" id="LLZH01000016">
    <property type="protein sequence ID" value="KUL41222.1"/>
    <property type="molecule type" value="Genomic_DNA"/>
</dbReference>
<name>A0A0X3VAD4_9ACTN</name>
<comment type="caution">
    <text evidence="1">The sequence shown here is derived from an EMBL/GenBank/DDBJ whole genome shotgun (WGS) entry which is preliminary data.</text>
</comment>
<protein>
    <submittedName>
        <fullName evidence="1">Uncharacterized protein</fullName>
    </submittedName>
</protein>
<proteinExistence type="predicted"/>
<dbReference type="Proteomes" id="UP000053244">
    <property type="component" value="Unassembled WGS sequence"/>
</dbReference>
<reference evidence="1 2" key="1">
    <citation type="submission" date="2015-10" db="EMBL/GenBank/DDBJ databases">
        <authorList>
            <person name="Gilbert D.G."/>
        </authorList>
    </citation>
    <scope>NUCLEOTIDE SEQUENCE [LARGE SCALE GENOMIC DNA]</scope>
    <source>
        <strain evidence="1 2">NRRL B-16712</strain>
    </source>
</reference>
<dbReference type="OrthoDB" id="3869096at2"/>